<organism evidence="13 14">
    <name type="scientific">Pelagimonas varians</name>
    <dbReference type="NCBI Taxonomy" id="696760"/>
    <lineage>
        <taxon>Bacteria</taxon>
        <taxon>Pseudomonadati</taxon>
        <taxon>Pseudomonadota</taxon>
        <taxon>Alphaproteobacteria</taxon>
        <taxon>Rhodobacterales</taxon>
        <taxon>Roseobacteraceae</taxon>
        <taxon>Pelagimonas</taxon>
    </lineage>
</organism>
<evidence type="ECO:0000256" key="6">
    <source>
        <dbReference type="ARBA" id="ARBA00022723"/>
    </source>
</evidence>
<dbReference type="CDD" id="cd01641">
    <property type="entry name" value="Bacterial_IMPase_like_1"/>
    <property type="match status" value="1"/>
</dbReference>
<dbReference type="PANTHER" id="PTHR43200:SF6">
    <property type="entry name" value="3'(2'),5'-BISPHOSPHATE NUCLEOTIDASE"/>
    <property type="match status" value="1"/>
</dbReference>
<dbReference type="InterPro" id="IPR000760">
    <property type="entry name" value="Inositol_monophosphatase-like"/>
</dbReference>
<keyword evidence="14" id="KW-1185">Reference proteome</keyword>
<evidence type="ECO:0000256" key="10">
    <source>
        <dbReference type="ARBA" id="ARBA00049158"/>
    </source>
</evidence>
<reference evidence="13 14" key="1">
    <citation type="submission" date="2017-05" db="EMBL/GenBank/DDBJ databases">
        <authorList>
            <person name="Song R."/>
            <person name="Chenine A.L."/>
            <person name="Ruprecht R.M."/>
        </authorList>
    </citation>
    <scope>NUCLEOTIDE SEQUENCE [LARGE SCALE GENOMIC DNA]</scope>
    <source>
        <strain evidence="13 14">CECT 8663</strain>
    </source>
</reference>
<evidence type="ECO:0000256" key="2">
    <source>
        <dbReference type="ARBA" id="ARBA00001946"/>
    </source>
</evidence>
<dbReference type="EMBL" id="FXYH01000026">
    <property type="protein sequence ID" value="SMX50098.1"/>
    <property type="molecule type" value="Genomic_DNA"/>
</dbReference>
<dbReference type="PANTHER" id="PTHR43200">
    <property type="entry name" value="PHOSPHATASE"/>
    <property type="match status" value="1"/>
</dbReference>
<comment type="cofactor">
    <cofactor evidence="2 12">
        <name>Mg(2+)</name>
        <dbReference type="ChEBI" id="CHEBI:18420"/>
    </cofactor>
</comment>
<dbReference type="Gene3D" id="3.30.540.10">
    <property type="entry name" value="Fructose-1,6-Bisphosphatase, subunit A, domain 1"/>
    <property type="match status" value="1"/>
</dbReference>
<dbReference type="UniPathway" id="UPA00031">
    <property type="reaction ID" value="UER00013"/>
</dbReference>
<accession>A0A238L547</accession>
<dbReference type="PROSITE" id="PS00629">
    <property type="entry name" value="IMP_1"/>
    <property type="match status" value="1"/>
</dbReference>
<name>A0A238L547_9RHOB</name>
<evidence type="ECO:0000256" key="11">
    <source>
        <dbReference type="NCBIfam" id="TIGR02067"/>
    </source>
</evidence>
<dbReference type="InterPro" id="IPR011809">
    <property type="entry name" value="His_9_proposed"/>
</dbReference>
<proteinExistence type="inferred from homology"/>
<dbReference type="GO" id="GO:0046872">
    <property type="term" value="F:metal ion binding"/>
    <property type="evidence" value="ECO:0007669"/>
    <property type="project" value="UniProtKB-KW"/>
</dbReference>
<feature type="binding site" evidence="12">
    <location>
        <position position="214"/>
    </location>
    <ligand>
        <name>Mg(2+)</name>
        <dbReference type="ChEBI" id="CHEBI:18420"/>
        <label>1</label>
        <note>catalytic</note>
    </ligand>
</feature>
<dbReference type="Proteomes" id="UP000220836">
    <property type="component" value="Unassembled WGS sequence"/>
</dbReference>
<evidence type="ECO:0000256" key="3">
    <source>
        <dbReference type="ARBA" id="ARBA00004970"/>
    </source>
</evidence>
<dbReference type="EC" id="3.1.3.15" evidence="11"/>
<dbReference type="FunFam" id="3.30.540.10:FF:000003">
    <property type="entry name" value="Inositol-1-monophosphatase"/>
    <property type="match status" value="1"/>
</dbReference>
<evidence type="ECO:0000256" key="7">
    <source>
        <dbReference type="ARBA" id="ARBA00022801"/>
    </source>
</evidence>
<dbReference type="Gene3D" id="3.40.190.80">
    <property type="match status" value="1"/>
</dbReference>
<evidence type="ECO:0000256" key="1">
    <source>
        <dbReference type="ARBA" id="ARBA00001033"/>
    </source>
</evidence>
<feature type="binding site" evidence="12">
    <location>
        <position position="74"/>
    </location>
    <ligand>
        <name>Mg(2+)</name>
        <dbReference type="ChEBI" id="CHEBI:18420"/>
        <label>1</label>
        <note>catalytic</note>
    </ligand>
</feature>
<evidence type="ECO:0000256" key="5">
    <source>
        <dbReference type="ARBA" id="ARBA00022605"/>
    </source>
</evidence>
<comment type="catalytic activity">
    <reaction evidence="10">
        <text>L-histidinol phosphate + H2O = L-histidinol + phosphate</text>
        <dbReference type="Rhea" id="RHEA:14465"/>
        <dbReference type="ChEBI" id="CHEBI:15377"/>
        <dbReference type="ChEBI" id="CHEBI:43474"/>
        <dbReference type="ChEBI" id="CHEBI:57699"/>
        <dbReference type="ChEBI" id="CHEBI:57980"/>
        <dbReference type="EC" id="3.1.3.15"/>
    </reaction>
</comment>
<feature type="binding site" evidence="12">
    <location>
        <position position="90"/>
    </location>
    <ligand>
        <name>Mg(2+)</name>
        <dbReference type="ChEBI" id="CHEBI:18420"/>
        <label>2</label>
    </ligand>
</feature>
<feature type="binding site" evidence="12">
    <location>
        <position position="93"/>
    </location>
    <ligand>
        <name>Mg(2+)</name>
        <dbReference type="ChEBI" id="CHEBI:18420"/>
        <label>2</label>
    </ligand>
</feature>
<evidence type="ECO:0000256" key="9">
    <source>
        <dbReference type="ARBA" id="ARBA00023102"/>
    </source>
</evidence>
<dbReference type="GO" id="GO:0004401">
    <property type="term" value="F:histidinol-phosphatase activity"/>
    <property type="evidence" value="ECO:0007669"/>
    <property type="project" value="UniProtKB-UniRule"/>
</dbReference>
<comment type="similarity">
    <text evidence="4">Belongs to the inositol monophosphatase superfamily.</text>
</comment>
<keyword evidence="8 12" id="KW-0460">Magnesium</keyword>
<comment type="pathway">
    <text evidence="3">Amino-acid biosynthesis; L-histidine biosynthesis; L-histidine from 5-phospho-alpha-D-ribose 1-diphosphate: step 8/9.</text>
</comment>
<dbReference type="Pfam" id="PF00459">
    <property type="entry name" value="Inositol_P"/>
    <property type="match status" value="1"/>
</dbReference>
<gene>
    <name evidence="13" type="primary">hisN_2</name>
    <name evidence="13" type="ORF">PEV8663_04484</name>
</gene>
<feature type="binding site" evidence="12">
    <location>
        <position position="92"/>
    </location>
    <ligand>
        <name>Mg(2+)</name>
        <dbReference type="ChEBI" id="CHEBI:18420"/>
        <label>1</label>
        <note>catalytic</note>
    </ligand>
</feature>
<keyword evidence="7 13" id="KW-0378">Hydrolase</keyword>
<dbReference type="InterPro" id="IPR051090">
    <property type="entry name" value="Inositol_monoP_superfamily"/>
</dbReference>
<dbReference type="GO" id="GO:0000105">
    <property type="term" value="P:L-histidine biosynthetic process"/>
    <property type="evidence" value="ECO:0007669"/>
    <property type="project" value="UniProtKB-UniRule"/>
</dbReference>
<comment type="catalytic activity">
    <reaction evidence="1">
        <text>a myo-inositol phosphate + H2O = myo-inositol + phosphate</text>
        <dbReference type="Rhea" id="RHEA:24056"/>
        <dbReference type="ChEBI" id="CHEBI:15377"/>
        <dbReference type="ChEBI" id="CHEBI:17268"/>
        <dbReference type="ChEBI" id="CHEBI:43474"/>
        <dbReference type="ChEBI" id="CHEBI:84139"/>
        <dbReference type="EC" id="3.1.3.25"/>
    </reaction>
</comment>
<dbReference type="AlphaFoldDB" id="A0A238L547"/>
<dbReference type="SUPFAM" id="SSF56655">
    <property type="entry name" value="Carbohydrate phosphatase"/>
    <property type="match status" value="1"/>
</dbReference>
<keyword evidence="6 12" id="KW-0479">Metal-binding</keyword>
<dbReference type="NCBIfam" id="TIGR02067">
    <property type="entry name" value="his_9_HisN"/>
    <property type="match status" value="1"/>
</dbReference>
<dbReference type="InterPro" id="IPR020583">
    <property type="entry name" value="Inositol_monoP_metal-BS"/>
</dbReference>
<evidence type="ECO:0000313" key="14">
    <source>
        <dbReference type="Proteomes" id="UP000220836"/>
    </source>
</evidence>
<keyword evidence="9" id="KW-0368">Histidine biosynthesis</keyword>
<evidence type="ECO:0000256" key="12">
    <source>
        <dbReference type="PIRSR" id="PIRSR600760-2"/>
    </source>
</evidence>
<evidence type="ECO:0000256" key="8">
    <source>
        <dbReference type="ARBA" id="ARBA00022842"/>
    </source>
</evidence>
<sequence length="270" mass="29161">MQMLTTLPEMDRLTQFANSLADATDVMAMTFFRKPLDIEAKADDSPVTQADRAIEEEMRRQITEAFPSHGILGEEQEATRLEASSLWVIDPIDGTKSFLSGMPTFGTLIACLTEGRPDLGVISIPPTAERWVGQRGKPTLLNGTPCQTSAKTQLADAILYTTSPDSFDAAGLAQFETLSKRAALRRFGGDCYGYGLLASGHVDLLLEMSLQPYDYMALVPVIEGAGGVITDWEGRPLTLKSEGKIIAAASAPLHAEALTALRRNDTIGKP</sequence>
<dbReference type="GO" id="GO:0052834">
    <property type="term" value="F:inositol monophosphate phosphatase activity"/>
    <property type="evidence" value="ECO:0007669"/>
    <property type="project" value="UniProtKB-EC"/>
</dbReference>
<dbReference type="PRINTS" id="PR00377">
    <property type="entry name" value="IMPHPHTASES"/>
</dbReference>
<keyword evidence="5" id="KW-0028">Amino-acid biosynthesis</keyword>
<dbReference type="RefSeq" id="WP_211318274.1">
    <property type="nucleotide sequence ID" value="NZ_FXYH01000026.1"/>
</dbReference>
<evidence type="ECO:0000313" key="13">
    <source>
        <dbReference type="EMBL" id="SMX50098.1"/>
    </source>
</evidence>
<evidence type="ECO:0000256" key="4">
    <source>
        <dbReference type="ARBA" id="ARBA00009759"/>
    </source>
</evidence>
<protein>
    <recommendedName>
        <fullName evidence="11">Histidinol-phosphatase</fullName>
        <ecNumber evidence="11">3.1.3.15</ecNumber>
    </recommendedName>
</protein>